<dbReference type="Pfam" id="PF03646">
    <property type="entry name" value="FlaG"/>
    <property type="match status" value="1"/>
</dbReference>
<dbReference type="RefSeq" id="WP_284223362.1">
    <property type="nucleotide sequence ID" value="NZ_BSOY01000073.1"/>
</dbReference>
<gene>
    <name evidence="2" type="ORF">GCM10007859_25130</name>
</gene>
<evidence type="ECO:0000313" key="2">
    <source>
        <dbReference type="EMBL" id="GLS02489.1"/>
    </source>
</evidence>
<evidence type="ECO:0000256" key="1">
    <source>
        <dbReference type="SAM" id="MobiDB-lite"/>
    </source>
</evidence>
<dbReference type="InterPro" id="IPR005186">
    <property type="entry name" value="FlaG"/>
</dbReference>
<evidence type="ECO:0008006" key="4">
    <source>
        <dbReference type="Google" id="ProtNLM"/>
    </source>
</evidence>
<accession>A0ABQ6BLH2</accession>
<organism evidence="2 3">
    <name type="scientific">Brevundimonas denitrificans</name>
    <dbReference type="NCBI Taxonomy" id="1443434"/>
    <lineage>
        <taxon>Bacteria</taxon>
        <taxon>Pseudomonadati</taxon>
        <taxon>Pseudomonadota</taxon>
        <taxon>Alphaproteobacteria</taxon>
        <taxon>Caulobacterales</taxon>
        <taxon>Caulobacteraceae</taxon>
        <taxon>Brevundimonas</taxon>
    </lineage>
</organism>
<dbReference type="Proteomes" id="UP001156921">
    <property type="component" value="Unassembled WGS sequence"/>
</dbReference>
<name>A0ABQ6BLH2_9CAUL</name>
<dbReference type="SUPFAM" id="SSF160214">
    <property type="entry name" value="FlaG-like"/>
    <property type="match status" value="1"/>
</dbReference>
<proteinExistence type="predicted"/>
<dbReference type="Gene3D" id="3.30.160.170">
    <property type="entry name" value="FlaG-like"/>
    <property type="match status" value="1"/>
</dbReference>
<dbReference type="InterPro" id="IPR035924">
    <property type="entry name" value="FlaG-like_sf"/>
</dbReference>
<feature type="region of interest" description="Disordered" evidence="1">
    <location>
        <begin position="1"/>
        <end position="25"/>
    </location>
</feature>
<comment type="caution">
    <text evidence="2">The sequence shown here is derived from an EMBL/GenBank/DDBJ whole genome shotgun (WGS) entry which is preliminary data.</text>
</comment>
<feature type="compositionally biased region" description="Basic and acidic residues" evidence="1">
    <location>
        <begin position="14"/>
        <end position="25"/>
    </location>
</feature>
<sequence>MPAVVAEPSLQSGADHEANSKAAADAERQARYRLVIEQGSRAGSFVYKTLDRETGEVVRQLPSEEVLKMRQRDDYGVGAVINTTV</sequence>
<evidence type="ECO:0000313" key="3">
    <source>
        <dbReference type="Proteomes" id="UP001156921"/>
    </source>
</evidence>
<protein>
    <recommendedName>
        <fullName evidence="4">Flagellar protein FlaG</fullName>
    </recommendedName>
</protein>
<dbReference type="EMBL" id="BSOY01000073">
    <property type="protein sequence ID" value="GLS02489.1"/>
    <property type="molecule type" value="Genomic_DNA"/>
</dbReference>
<reference evidence="3" key="1">
    <citation type="journal article" date="2019" name="Int. J. Syst. Evol. Microbiol.">
        <title>The Global Catalogue of Microorganisms (GCM) 10K type strain sequencing project: providing services to taxonomists for standard genome sequencing and annotation.</title>
        <authorList>
            <consortium name="The Broad Institute Genomics Platform"/>
            <consortium name="The Broad Institute Genome Sequencing Center for Infectious Disease"/>
            <person name="Wu L."/>
            <person name="Ma J."/>
        </authorList>
    </citation>
    <scope>NUCLEOTIDE SEQUENCE [LARGE SCALE GENOMIC DNA]</scope>
    <source>
        <strain evidence="3">NBRC 110107</strain>
    </source>
</reference>
<keyword evidence="3" id="KW-1185">Reference proteome</keyword>